<dbReference type="EMBL" id="LR728612">
    <property type="protein sequence ID" value="VWP00581.1"/>
    <property type="molecule type" value="Genomic_DNA"/>
</dbReference>
<feature type="compositionally biased region" description="Polar residues" evidence="2">
    <location>
        <begin position="53"/>
        <end position="67"/>
    </location>
</feature>
<evidence type="ECO:0000256" key="1">
    <source>
        <dbReference type="SAM" id="Coils"/>
    </source>
</evidence>
<gene>
    <name evidence="3" type="primary">G4N6E0</name>
</gene>
<evidence type="ECO:0000313" key="3">
    <source>
        <dbReference type="EMBL" id="VWP00581.1"/>
    </source>
</evidence>
<organism evidence="3">
    <name type="scientific">Ganoderma boninense</name>
    <dbReference type="NCBI Taxonomy" id="34458"/>
    <lineage>
        <taxon>Eukaryota</taxon>
        <taxon>Fungi</taxon>
        <taxon>Dikarya</taxon>
        <taxon>Basidiomycota</taxon>
        <taxon>Agaricomycotina</taxon>
        <taxon>Agaricomycetes</taxon>
        <taxon>Polyporales</taxon>
        <taxon>Polyporaceae</taxon>
        <taxon>Ganoderma</taxon>
    </lineage>
</organism>
<feature type="region of interest" description="Disordered" evidence="2">
    <location>
        <begin position="53"/>
        <end position="83"/>
    </location>
</feature>
<evidence type="ECO:0008006" key="4">
    <source>
        <dbReference type="Google" id="ProtNLM"/>
    </source>
</evidence>
<dbReference type="AlphaFoldDB" id="A0A5K1K454"/>
<evidence type="ECO:0000256" key="2">
    <source>
        <dbReference type="SAM" id="MobiDB-lite"/>
    </source>
</evidence>
<protein>
    <recommendedName>
        <fullName evidence="4">Retrotransposon gag domain-containing protein</fullName>
    </recommendedName>
</protein>
<feature type="coiled-coil region" evidence="1">
    <location>
        <begin position="1"/>
        <end position="35"/>
    </location>
</feature>
<reference evidence="3" key="1">
    <citation type="submission" date="2019-10" db="EMBL/GenBank/DDBJ databases">
        <authorList>
            <person name="Nor Muhammad N."/>
        </authorList>
    </citation>
    <scope>NUCLEOTIDE SEQUENCE</scope>
</reference>
<sequence length="315" mass="35538">MDDLHSRCKDLEDENEKLKAELVVLKADGDVLNQNHGLVNAIKQLQAQVNSLASHPTGTRSQGTPTHAPSRPKIADPPKFKGKTPDLTVEQWFQKLGIWFRYQNITSEDDKITTALLFLEGGAQSYMDDYAQRAAEGVPLGTWNNFANRLRSGYRELAPEKSAQQSLEEHCRKSHASLALFAENFRRFAIKSGYSDVELIRRIESQCKGDLFTTMTTHRSLSPLTVPDRWEDFLDWALGIEMNYRGVRQPTSSRPARDPNAMDIDTVCKPEKLSKCYDWLSSKIREAYETSKGVDERLCSESGAGLDSQAGDKMY</sequence>
<keyword evidence="1" id="KW-0175">Coiled coil</keyword>
<name>A0A5K1K454_9APHY</name>
<accession>A0A5K1K454</accession>
<proteinExistence type="predicted"/>